<gene>
    <name evidence="7" type="ORF">VSX56_01035</name>
</gene>
<evidence type="ECO:0000256" key="1">
    <source>
        <dbReference type="ARBA" id="ARBA00004533"/>
    </source>
</evidence>
<dbReference type="EMBL" id="JAYWLC010000001">
    <property type="protein sequence ID" value="MER5170345.1"/>
    <property type="molecule type" value="Genomic_DNA"/>
</dbReference>
<dbReference type="RefSeq" id="WP_350934209.1">
    <property type="nucleotide sequence ID" value="NZ_JAYWLC010000001.1"/>
</dbReference>
<keyword evidence="2" id="KW-1003">Cell membrane</keyword>
<comment type="caution">
    <text evidence="7">The sequence shown here is derived from an EMBL/GenBank/DDBJ whole genome shotgun (WGS) entry which is preliminary data.</text>
</comment>
<evidence type="ECO:0000256" key="6">
    <source>
        <dbReference type="ARBA" id="ARBA00023315"/>
    </source>
</evidence>
<dbReference type="CDD" id="cd07984">
    <property type="entry name" value="LPLAT_LABLAT-like"/>
    <property type="match status" value="1"/>
</dbReference>
<keyword evidence="5" id="KW-0472">Membrane</keyword>
<dbReference type="GO" id="GO:0016746">
    <property type="term" value="F:acyltransferase activity"/>
    <property type="evidence" value="ECO:0007669"/>
    <property type="project" value="UniProtKB-KW"/>
</dbReference>
<evidence type="ECO:0000256" key="3">
    <source>
        <dbReference type="ARBA" id="ARBA00022519"/>
    </source>
</evidence>
<dbReference type="Proteomes" id="UP001438953">
    <property type="component" value="Unassembled WGS sequence"/>
</dbReference>
<accession>A0ABV1SC95</accession>
<dbReference type="PANTHER" id="PTHR30606">
    <property type="entry name" value="LIPID A BIOSYNTHESIS LAUROYL ACYLTRANSFERASE"/>
    <property type="match status" value="1"/>
</dbReference>
<dbReference type="PANTHER" id="PTHR30606:SF10">
    <property type="entry name" value="PHOSPHATIDYLINOSITOL MANNOSIDE ACYLTRANSFERASE"/>
    <property type="match status" value="1"/>
</dbReference>
<sequence length="290" mass="32499">MPKRATPSLTDKLSNTVFRAGMGLLQLMPYEKRIPMAGRLMTWVSPVLGFRRRIRANLALTCPDMPQTEVEHLCRAVPDNIGRTLAEMFSGQEFIAHVGNVAIEGPGAARLIQLKEEGRPCVLVSGHFGNYDAARGVLIARGFPIAGLYRPMNNALFNRDYLAAIETVGTPLFPRDRRGMTNMLRHLKSGGMVALATDQYFRSGAMLDFFGHPAPSPLSAAEMALRLEADLVPIYAIRQPDGLSFRIFVDTPVPHTTPEEMTQVTLHSLEAQVRAHMDQWLWIHRRWRKK</sequence>
<evidence type="ECO:0000256" key="4">
    <source>
        <dbReference type="ARBA" id="ARBA00022679"/>
    </source>
</evidence>
<keyword evidence="4" id="KW-0808">Transferase</keyword>
<keyword evidence="3" id="KW-0997">Cell inner membrane</keyword>
<keyword evidence="8" id="KW-1185">Reference proteome</keyword>
<evidence type="ECO:0000256" key="5">
    <source>
        <dbReference type="ARBA" id="ARBA00023136"/>
    </source>
</evidence>
<name>A0ABV1SC95_9RHOB</name>
<proteinExistence type="predicted"/>
<protein>
    <submittedName>
        <fullName evidence="7">Lysophospholipid acyltransferase family protein</fullName>
    </submittedName>
</protein>
<dbReference type="Pfam" id="PF03279">
    <property type="entry name" value="Lip_A_acyltrans"/>
    <property type="match status" value="1"/>
</dbReference>
<comment type="subcellular location">
    <subcellularLocation>
        <location evidence="1">Cell inner membrane</location>
    </subcellularLocation>
</comment>
<keyword evidence="6 7" id="KW-0012">Acyltransferase</keyword>
<evidence type="ECO:0000313" key="8">
    <source>
        <dbReference type="Proteomes" id="UP001438953"/>
    </source>
</evidence>
<dbReference type="InterPro" id="IPR004960">
    <property type="entry name" value="LipA_acyltrans"/>
</dbReference>
<evidence type="ECO:0000256" key="2">
    <source>
        <dbReference type="ARBA" id="ARBA00022475"/>
    </source>
</evidence>
<reference evidence="7 8" key="1">
    <citation type="submission" date="2024-06" db="EMBL/GenBank/DDBJ databases">
        <title>Thioclava kandeliae sp. nov. from a rhizosphere soil sample of Kandelia candel in a mangrove.</title>
        <authorList>
            <person name="Mu T."/>
        </authorList>
    </citation>
    <scope>NUCLEOTIDE SEQUENCE [LARGE SCALE GENOMIC DNA]</scope>
    <source>
        <strain evidence="7 8">CPCC 100088</strain>
    </source>
</reference>
<evidence type="ECO:0000313" key="7">
    <source>
        <dbReference type="EMBL" id="MER5170345.1"/>
    </source>
</evidence>
<organism evidence="7 8">
    <name type="scientific">Thioclava kandeliae</name>
    <dbReference type="NCBI Taxonomy" id="3070818"/>
    <lineage>
        <taxon>Bacteria</taxon>
        <taxon>Pseudomonadati</taxon>
        <taxon>Pseudomonadota</taxon>
        <taxon>Alphaproteobacteria</taxon>
        <taxon>Rhodobacterales</taxon>
        <taxon>Paracoccaceae</taxon>
        <taxon>Thioclava</taxon>
    </lineage>
</organism>